<sequence>MPPTKDEIHFISGFTGGLVAVTLFHLLDILRIRHSVHDTKSIRPQYHGYWHTAECIVKAEGLKGLYQGFSPNVISGALSWGLYFSLYHKMHPYFNFLSDKPGFHNLITGFVAGSTYEGQRKQYHGLIHVLTTILKEDGIKGWYKGYLPSLFGAVHGSIQFAVYNHLKDYRCRILNIPKDSKLSTRDYLIFSSLSKVLATALMYPHEVVKARLQDHHTDYESLRDVMSKTFQNEGIPGFYKGMLITILKQLPKAVVVYVVYEQTRYFVKHYCPN</sequence>
<name>A0AC34RLF7_9BILA</name>
<accession>A0AC34RLF7</accession>
<evidence type="ECO:0000313" key="1">
    <source>
        <dbReference type="Proteomes" id="UP000887576"/>
    </source>
</evidence>
<dbReference type="WBParaSite" id="JU765_v2.g8080.t1">
    <property type="protein sequence ID" value="JU765_v2.g8080.t1"/>
    <property type="gene ID" value="JU765_v2.g8080"/>
</dbReference>
<protein>
    <submittedName>
        <fullName evidence="2">Mitochondrial folate transporter/carrier</fullName>
    </submittedName>
</protein>
<proteinExistence type="predicted"/>
<dbReference type="Proteomes" id="UP000887576">
    <property type="component" value="Unplaced"/>
</dbReference>
<organism evidence="1 2">
    <name type="scientific">Panagrolaimus sp. JU765</name>
    <dbReference type="NCBI Taxonomy" id="591449"/>
    <lineage>
        <taxon>Eukaryota</taxon>
        <taxon>Metazoa</taxon>
        <taxon>Ecdysozoa</taxon>
        <taxon>Nematoda</taxon>
        <taxon>Chromadorea</taxon>
        <taxon>Rhabditida</taxon>
        <taxon>Tylenchina</taxon>
        <taxon>Panagrolaimomorpha</taxon>
        <taxon>Panagrolaimoidea</taxon>
        <taxon>Panagrolaimidae</taxon>
        <taxon>Panagrolaimus</taxon>
    </lineage>
</organism>
<evidence type="ECO:0000313" key="2">
    <source>
        <dbReference type="WBParaSite" id="JU765_v2.g8080.t1"/>
    </source>
</evidence>
<reference evidence="2" key="1">
    <citation type="submission" date="2022-11" db="UniProtKB">
        <authorList>
            <consortium name="WormBaseParasite"/>
        </authorList>
    </citation>
    <scope>IDENTIFICATION</scope>
</reference>